<evidence type="ECO:0000256" key="1">
    <source>
        <dbReference type="ARBA" id="ARBA00008558"/>
    </source>
</evidence>
<dbReference type="Proteomes" id="UP001209701">
    <property type="component" value="Unassembled WGS sequence"/>
</dbReference>
<dbReference type="CDD" id="cd00249">
    <property type="entry name" value="AGE"/>
    <property type="match status" value="1"/>
</dbReference>
<dbReference type="InterPro" id="IPR008928">
    <property type="entry name" value="6-hairpin_glycosidase_sf"/>
</dbReference>
<dbReference type="EMBL" id="JAJIRN010000009">
    <property type="protein sequence ID" value="MCV2370469.1"/>
    <property type="molecule type" value="Genomic_DNA"/>
</dbReference>
<reference evidence="3 4" key="1">
    <citation type="submission" date="2021-11" db="EMBL/GenBank/DDBJ databases">
        <authorList>
            <person name="Liang Q."/>
            <person name="Mou H."/>
            <person name="Liu Z."/>
        </authorList>
    </citation>
    <scope>NUCLEOTIDE SEQUENCE [LARGE SCALE GENOMIC DNA]</scope>
    <source>
        <strain evidence="3 4">CHU3</strain>
    </source>
</reference>
<dbReference type="SUPFAM" id="SSF48208">
    <property type="entry name" value="Six-hairpin glycosidases"/>
    <property type="match status" value="1"/>
</dbReference>
<organism evidence="3 4">
    <name type="scientific">Roseateles oligotrophus</name>
    <dbReference type="NCBI Taxonomy" id="1769250"/>
    <lineage>
        <taxon>Bacteria</taxon>
        <taxon>Pseudomonadati</taxon>
        <taxon>Pseudomonadota</taxon>
        <taxon>Betaproteobacteria</taxon>
        <taxon>Burkholderiales</taxon>
        <taxon>Sphaerotilaceae</taxon>
        <taxon>Roseateles</taxon>
    </lineage>
</organism>
<dbReference type="Gene3D" id="1.50.10.10">
    <property type="match status" value="1"/>
</dbReference>
<comment type="caution">
    <text evidence="3">The sequence shown here is derived from an EMBL/GenBank/DDBJ whole genome shotgun (WGS) entry which is preliminary data.</text>
</comment>
<dbReference type="InterPro" id="IPR034116">
    <property type="entry name" value="AGE_dom"/>
</dbReference>
<dbReference type="RefSeq" id="WP_263573053.1">
    <property type="nucleotide sequence ID" value="NZ_JAJIRN010000009.1"/>
</dbReference>
<name>A0ABT2YK82_9BURK</name>
<dbReference type="Pfam" id="PF07221">
    <property type="entry name" value="GlcNAc_2-epim"/>
    <property type="match status" value="1"/>
</dbReference>
<evidence type="ECO:0000313" key="4">
    <source>
        <dbReference type="Proteomes" id="UP001209701"/>
    </source>
</evidence>
<dbReference type="InterPro" id="IPR010819">
    <property type="entry name" value="AGE/CE"/>
</dbReference>
<dbReference type="PANTHER" id="PTHR15108">
    <property type="entry name" value="N-ACYLGLUCOSAMINE-2-EPIMERASE"/>
    <property type="match status" value="1"/>
</dbReference>
<evidence type="ECO:0000313" key="3">
    <source>
        <dbReference type="EMBL" id="MCV2370469.1"/>
    </source>
</evidence>
<comment type="similarity">
    <text evidence="1">Belongs to the N-acylglucosamine 2-epimerase family.</text>
</comment>
<protein>
    <submittedName>
        <fullName evidence="3">AGE family epimerase/isomerase</fullName>
    </submittedName>
</protein>
<gene>
    <name evidence="3" type="ORF">LNV07_20500</name>
</gene>
<proteinExistence type="inferred from homology"/>
<evidence type="ECO:0000256" key="2">
    <source>
        <dbReference type="ARBA" id="ARBA00023235"/>
    </source>
</evidence>
<dbReference type="InterPro" id="IPR012341">
    <property type="entry name" value="6hp_glycosidase-like_sf"/>
</dbReference>
<keyword evidence="4" id="KW-1185">Reference proteome</keyword>
<sequence length="413" mass="47413">MSNFPDFRSRAVLLAHAQHSMSFYHPRCIDPRGGMYHYFKDDGSVYDAQHRHLVSSTRFVFTYAMAYRTFNDPSYLDGLKHALRFLRETHRDPVHGGYSWLLIRRGDQAGGGCEIVDGTQHAYGQAFVLLAYAHALMAGLEEARPWIAETFELMEQSFWDAQAGLYADEASQDWRVRSSYRGQNANMHACEALLAAHQATGEARYLERAYTLAFNITQRQAERCGGLIWEHYDTDWQPDWQFNINDPANLFRPWGYQPGHFTEWAKLLLQLDARAGLLGKDLSWALPTAERLFRVAVEKGWDGEHGGLCYSIAPDLTVCDADKYFWVQAESTAAAAMLAQRTGDAFYWDWYQRLWEYSWAHFVDHEQGAWYRILDGQNRKLSDEKSPAGKVDYHTMGACYDIVAVLDGDERHG</sequence>
<accession>A0ABT2YK82</accession>
<keyword evidence="2" id="KW-0413">Isomerase</keyword>